<evidence type="ECO:0000313" key="7">
    <source>
        <dbReference type="Proteomes" id="UP000719942"/>
    </source>
</evidence>
<dbReference type="PANTHER" id="PTHR30419:SF8">
    <property type="entry name" value="NITROGEN ASSIMILATION TRANSCRIPTIONAL ACTIVATOR-RELATED"/>
    <property type="match status" value="1"/>
</dbReference>
<evidence type="ECO:0000256" key="1">
    <source>
        <dbReference type="ARBA" id="ARBA00009437"/>
    </source>
</evidence>
<reference evidence="6 7" key="1">
    <citation type="submission" date="2021-03" db="EMBL/GenBank/DDBJ databases">
        <title>Caproiciproducens sp. nov. isolated from feces of cow.</title>
        <authorList>
            <person name="Choi J.-Y."/>
        </authorList>
    </citation>
    <scope>NUCLEOTIDE SEQUENCE [LARGE SCALE GENOMIC DNA]</scope>
    <source>
        <strain evidence="6 7">AGMB10547</strain>
    </source>
</reference>
<evidence type="ECO:0000259" key="5">
    <source>
        <dbReference type="PROSITE" id="PS50931"/>
    </source>
</evidence>
<dbReference type="Proteomes" id="UP000719942">
    <property type="component" value="Unassembled WGS sequence"/>
</dbReference>
<dbReference type="InterPro" id="IPR036388">
    <property type="entry name" value="WH-like_DNA-bd_sf"/>
</dbReference>
<dbReference type="EMBL" id="JAGFNZ010000002">
    <property type="protein sequence ID" value="MBW7572680.1"/>
    <property type="molecule type" value="Genomic_DNA"/>
</dbReference>
<dbReference type="InterPro" id="IPR000847">
    <property type="entry name" value="LysR_HTH_N"/>
</dbReference>
<feature type="domain" description="HTH lysR-type" evidence="5">
    <location>
        <begin position="1"/>
        <end position="58"/>
    </location>
</feature>
<evidence type="ECO:0000256" key="4">
    <source>
        <dbReference type="ARBA" id="ARBA00023163"/>
    </source>
</evidence>
<dbReference type="SUPFAM" id="SSF46785">
    <property type="entry name" value="Winged helix' DNA-binding domain"/>
    <property type="match status" value="1"/>
</dbReference>
<dbReference type="Gene3D" id="3.40.190.290">
    <property type="match status" value="1"/>
</dbReference>
<dbReference type="InterPro" id="IPR036390">
    <property type="entry name" value="WH_DNA-bd_sf"/>
</dbReference>
<evidence type="ECO:0000313" key="6">
    <source>
        <dbReference type="EMBL" id="MBW7572680.1"/>
    </source>
</evidence>
<dbReference type="PROSITE" id="PS50931">
    <property type="entry name" value="HTH_LYSR"/>
    <property type="match status" value="1"/>
</dbReference>
<dbReference type="SUPFAM" id="SSF53850">
    <property type="entry name" value="Periplasmic binding protein-like II"/>
    <property type="match status" value="1"/>
</dbReference>
<organism evidence="6 7">
    <name type="scientific">Caproiciproducens faecalis</name>
    <dbReference type="NCBI Taxonomy" id="2820301"/>
    <lineage>
        <taxon>Bacteria</taxon>
        <taxon>Bacillati</taxon>
        <taxon>Bacillota</taxon>
        <taxon>Clostridia</taxon>
        <taxon>Eubacteriales</taxon>
        <taxon>Acutalibacteraceae</taxon>
        <taxon>Caproiciproducens</taxon>
    </lineage>
</organism>
<dbReference type="PRINTS" id="PR00039">
    <property type="entry name" value="HTHLYSR"/>
</dbReference>
<accession>A0ABS7DN02</accession>
<dbReference type="Gene3D" id="1.10.10.10">
    <property type="entry name" value="Winged helix-like DNA-binding domain superfamily/Winged helix DNA-binding domain"/>
    <property type="match status" value="1"/>
</dbReference>
<keyword evidence="3" id="KW-0238">DNA-binding</keyword>
<dbReference type="Pfam" id="PF00126">
    <property type="entry name" value="HTH_1"/>
    <property type="match status" value="1"/>
</dbReference>
<gene>
    <name evidence="6" type="ORF">J5W02_07615</name>
</gene>
<dbReference type="RefSeq" id="WP_219965069.1">
    <property type="nucleotide sequence ID" value="NZ_JAGFNZ010000002.1"/>
</dbReference>
<keyword evidence="4" id="KW-0804">Transcription</keyword>
<evidence type="ECO:0000256" key="3">
    <source>
        <dbReference type="ARBA" id="ARBA00023125"/>
    </source>
</evidence>
<dbReference type="InterPro" id="IPR050950">
    <property type="entry name" value="HTH-type_LysR_regulators"/>
</dbReference>
<evidence type="ECO:0000256" key="2">
    <source>
        <dbReference type="ARBA" id="ARBA00023015"/>
    </source>
</evidence>
<dbReference type="InterPro" id="IPR005119">
    <property type="entry name" value="LysR_subst-bd"/>
</dbReference>
<sequence length="311" mass="35572">MNTRQLQYVLTVAQEKSFSKAAEKLHVSQPSLSQYVQRLEEELETELFDRSSIPLKLTYTGSLYCDTAKEFLSLEDQLVAQIKDAANSKRGRISIGISPYRTTYLLPPVLREFRRRYPDIEIELNEKRNQELEELLLSGDVDVAVTVLPLRNDQLVHQVLFNEKIVLAVPKEGFDRFIPAQTRGKPLASVDLELLKDAPFIALTSDYRLHDIMLNLCKEAGFTPNIILYCRNIEAVRAMVIEGLGVSILPYNPYIFLHSRIHPDYYTLEGLSDSREIAISFKKNRYLTNAAKAFVRILKDTLRDGNFGETV</sequence>
<name>A0ABS7DN02_9FIRM</name>
<dbReference type="PANTHER" id="PTHR30419">
    <property type="entry name" value="HTH-TYPE TRANSCRIPTIONAL REGULATOR YBHD"/>
    <property type="match status" value="1"/>
</dbReference>
<proteinExistence type="inferred from homology"/>
<dbReference type="Pfam" id="PF03466">
    <property type="entry name" value="LysR_substrate"/>
    <property type="match status" value="1"/>
</dbReference>
<comment type="similarity">
    <text evidence="1">Belongs to the LysR transcriptional regulatory family.</text>
</comment>
<keyword evidence="7" id="KW-1185">Reference proteome</keyword>
<dbReference type="CDD" id="cd05466">
    <property type="entry name" value="PBP2_LTTR_substrate"/>
    <property type="match status" value="1"/>
</dbReference>
<comment type="caution">
    <text evidence="6">The sequence shown here is derived from an EMBL/GenBank/DDBJ whole genome shotgun (WGS) entry which is preliminary data.</text>
</comment>
<keyword evidence="2" id="KW-0805">Transcription regulation</keyword>
<protein>
    <submittedName>
        <fullName evidence="6">LysR family transcriptional regulator</fullName>
    </submittedName>
</protein>